<keyword evidence="2" id="KW-0012">Acyltransferase</keyword>
<dbReference type="SUPFAM" id="SSF53187">
    <property type="entry name" value="Zn-dependent exopeptidases"/>
    <property type="match status" value="1"/>
</dbReference>
<name>L8JVK8_9BACT</name>
<sequence>MNLNSVLKYRSLLLLFVFLTISCGDDKKKEVTQEEPQVEKVVNVPNFNPDSAYHFIKTQVDMGPRVPNTAAHKEAGDYFIATLQSYGAEVQTQEFEATTFDNEKLYLRNIIASFNPGKKKRVLLAAHYDTRPFADKDKERPNEPIAGANDGASGVGVLLEVARVISTNRPPDIGIDIIFFDGEDWGETEGSTRTAPANGTDSWWCLGSQYWSKNKHKKGYSAYYGILLDMVGAKGAQFPMEDTSLYYARSIVEKVWDRAAKLGFSSYFVRKQPGGITDDHSFVNKYANIPMIDIVHYDPATGYFGDFHHSHKDDMDIISKETLEAVGQTLLAVLYYE</sequence>
<dbReference type="AlphaFoldDB" id="L8JVK8"/>
<reference evidence="4 5" key="1">
    <citation type="submission" date="2012-12" db="EMBL/GenBank/DDBJ databases">
        <title>Genome assembly of Fulvivirga imtechensis AK7.</title>
        <authorList>
            <person name="Nupur N."/>
            <person name="Khatri I."/>
            <person name="Kumar R."/>
            <person name="Subramanian S."/>
            <person name="Pinnaka A."/>
        </authorList>
    </citation>
    <scope>NUCLEOTIDE SEQUENCE [LARGE SCALE GENOMIC DNA]</scope>
    <source>
        <strain evidence="4 5">AK7</strain>
    </source>
</reference>
<dbReference type="GO" id="GO:0016603">
    <property type="term" value="F:glutaminyl-peptide cyclotransferase activity"/>
    <property type="evidence" value="ECO:0007669"/>
    <property type="project" value="TreeGrafter"/>
</dbReference>
<dbReference type="GO" id="GO:0008270">
    <property type="term" value="F:zinc ion binding"/>
    <property type="evidence" value="ECO:0007669"/>
    <property type="project" value="TreeGrafter"/>
</dbReference>
<keyword evidence="4" id="KW-0031">Aminopeptidase</keyword>
<keyword evidence="5" id="KW-1185">Reference proteome</keyword>
<dbReference type="PATRIC" id="fig|1237149.3.peg.1730"/>
<organism evidence="4 5">
    <name type="scientific">Fulvivirga imtechensis AK7</name>
    <dbReference type="NCBI Taxonomy" id="1237149"/>
    <lineage>
        <taxon>Bacteria</taxon>
        <taxon>Pseudomonadati</taxon>
        <taxon>Bacteroidota</taxon>
        <taxon>Cytophagia</taxon>
        <taxon>Cytophagales</taxon>
        <taxon>Fulvivirgaceae</taxon>
        <taxon>Fulvivirga</taxon>
    </lineage>
</organism>
<keyword evidence="4" id="KW-0378">Hydrolase</keyword>
<evidence type="ECO:0000313" key="5">
    <source>
        <dbReference type="Proteomes" id="UP000011135"/>
    </source>
</evidence>
<keyword evidence="4" id="KW-0645">Protease</keyword>
<dbReference type="PANTHER" id="PTHR12283">
    <property type="entry name" value="GLUTAMINYL-PEPTIDE CYCLOTRANSFERASE"/>
    <property type="match status" value="1"/>
</dbReference>
<protein>
    <submittedName>
        <fullName evidence="4">Aminopeptidase Y (Arg, Lys, Leu preference)</fullName>
    </submittedName>
</protein>
<comment type="caution">
    <text evidence="4">The sequence shown here is derived from an EMBL/GenBank/DDBJ whole genome shotgun (WGS) entry which is preliminary data.</text>
</comment>
<evidence type="ECO:0000256" key="1">
    <source>
        <dbReference type="ARBA" id="ARBA00022679"/>
    </source>
</evidence>
<gene>
    <name evidence="4" type="ORF">C900_01777</name>
</gene>
<dbReference type="InterPro" id="IPR040234">
    <property type="entry name" value="QC/QCL"/>
</dbReference>
<dbReference type="Pfam" id="PF04389">
    <property type="entry name" value="Peptidase_M28"/>
    <property type="match status" value="1"/>
</dbReference>
<dbReference type="PANTHER" id="PTHR12283:SF6">
    <property type="entry name" value="GLUTAMINYL-PEPTIDE CYCLOTRANSFERASE-RELATED"/>
    <property type="match status" value="1"/>
</dbReference>
<dbReference type="STRING" id="1237149.C900_01777"/>
<feature type="domain" description="Peptidase M28" evidence="3">
    <location>
        <begin position="109"/>
        <end position="333"/>
    </location>
</feature>
<accession>L8JVK8</accession>
<dbReference type="EMBL" id="AMZN01000026">
    <property type="protein sequence ID" value="ELR72223.1"/>
    <property type="molecule type" value="Genomic_DNA"/>
</dbReference>
<evidence type="ECO:0000259" key="3">
    <source>
        <dbReference type="Pfam" id="PF04389"/>
    </source>
</evidence>
<evidence type="ECO:0000256" key="2">
    <source>
        <dbReference type="ARBA" id="ARBA00023315"/>
    </source>
</evidence>
<proteinExistence type="predicted"/>
<dbReference type="Gene3D" id="3.40.630.10">
    <property type="entry name" value="Zn peptidases"/>
    <property type="match status" value="1"/>
</dbReference>
<evidence type="ECO:0000313" key="4">
    <source>
        <dbReference type="EMBL" id="ELR72223.1"/>
    </source>
</evidence>
<keyword evidence="1" id="KW-0808">Transferase</keyword>
<dbReference type="GO" id="GO:0004177">
    <property type="term" value="F:aminopeptidase activity"/>
    <property type="evidence" value="ECO:0007669"/>
    <property type="project" value="UniProtKB-KW"/>
</dbReference>
<dbReference type="eggNOG" id="COG2234">
    <property type="taxonomic scope" value="Bacteria"/>
</dbReference>
<dbReference type="RefSeq" id="WP_009579219.1">
    <property type="nucleotide sequence ID" value="NZ_AMZN01000026.1"/>
</dbReference>
<dbReference type="OrthoDB" id="9773494at2"/>
<dbReference type="Proteomes" id="UP000011135">
    <property type="component" value="Unassembled WGS sequence"/>
</dbReference>
<dbReference type="InterPro" id="IPR007484">
    <property type="entry name" value="Peptidase_M28"/>
</dbReference>